<feature type="region of interest" description="Disordered" evidence="6">
    <location>
        <begin position="698"/>
        <end position="717"/>
    </location>
</feature>
<feature type="transmembrane region" description="Helical" evidence="7">
    <location>
        <begin position="303"/>
        <end position="329"/>
    </location>
</feature>
<dbReference type="EMBL" id="JBHLUE010000002">
    <property type="protein sequence ID" value="MFC0563007.1"/>
    <property type="molecule type" value="Genomic_DNA"/>
</dbReference>
<evidence type="ECO:0000313" key="10">
    <source>
        <dbReference type="Proteomes" id="UP001589894"/>
    </source>
</evidence>
<reference evidence="9 10" key="1">
    <citation type="submission" date="2024-09" db="EMBL/GenBank/DDBJ databases">
        <authorList>
            <person name="Sun Q."/>
            <person name="Mori K."/>
        </authorList>
    </citation>
    <scope>NUCLEOTIDE SEQUENCE [LARGE SCALE GENOMIC DNA]</scope>
    <source>
        <strain evidence="9 10">TBRC 2205</strain>
    </source>
</reference>
<feature type="transmembrane region" description="Helical" evidence="7">
    <location>
        <begin position="274"/>
        <end position="297"/>
    </location>
</feature>
<dbReference type="RefSeq" id="WP_377335156.1">
    <property type="nucleotide sequence ID" value="NZ_JBHLUE010000002.1"/>
</dbReference>
<keyword evidence="10" id="KW-1185">Reference proteome</keyword>
<name>A0ABV6NQF1_9ACTN</name>
<evidence type="ECO:0000259" key="8">
    <source>
        <dbReference type="PROSITE" id="PS50156"/>
    </source>
</evidence>
<comment type="subcellular location">
    <subcellularLocation>
        <location evidence="1">Cell membrane</location>
        <topology evidence="1">Multi-pass membrane protein</topology>
    </subcellularLocation>
</comment>
<keyword evidence="5 7" id="KW-0472">Membrane</keyword>
<gene>
    <name evidence="9" type="ORF">ACFFHU_02310</name>
</gene>
<feature type="transmembrane region" description="Helical" evidence="7">
    <location>
        <begin position="505"/>
        <end position="524"/>
    </location>
</feature>
<keyword evidence="2" id="KW-1003">Cell membrane</keyword>
<evidence type="ECO:0000256" key="4">
    <source>
        <dbReference type="ARBA" id="ARBA00022989"/>
    </source>
</evidence>
<evidence type="ECO:0000256" key="5">
    <source>
        <dbReference type="ARBA" id="ARBA00023136"/>
    </source>
</evidence>
<keyword evidence="3 7" id="KW-0812">Transmembrane</keyword>
<feature type="domain" description="SSD" evidence="8">
    <location>
        <begin position="214"/>
        <end position="328"/>
    </location>
</feature>
<dbReference type="InterPro" id="IPR004869">
    <property type="entry name" value="MMPL_dom"/>
</dbReference>
<evidence type="ECO:0000256" key="3">
    <source>
        <dbReference type="ARBA" id="ARBA00022692"/>
    </source>
</evidence>
<dbReference type="SUPFAM" id="SSF82866">
    <property type="entry name" value="Multidrug efflux transporter AcrB transmembrane domain"/>
    <property type="match status" value="2"/>
</dbReference>
<organism evidence="9 10">
    <name type="scientific">Plantactinospora siamensis</name>
    <dbReference type="NCBI Taxonomy" id="555372"/>
    <lineage>
        <taxon>Bacteria</taxon>
        <taxon>Bacillati</taxon>
        <taxon>Actinomycetota</taxon>
        <taxon>Actinomycetes</taxon>
        <taxon>Micromonosporales</taxon>
        <taxon>Micromonosporaceae</taxon>
        <taxon>Plantactinospora</taxon>
    </lineage>
</organism>
<comment type="caution">
    <text evidence="9">The sequence shown here is derived from an EMBL/GenBank/DDBJ whole genome shotgun (WGS) entry which is preliminary data.</text>
</comment>
<feature type="transmembrane region" description="Helical" evidence="7">
    <location>
        <begin position="174"/>
        <end position="193"/>
    </location>
</feature>
<evidence type="ECO:0000256" key="7">
    <source>
        <dbReference type="SAM" id="Phobius"/>
    </source>
</evidence>
<feature type="transmembrane region" description="Helical" evidence="7">
    <location>
        <begin position="576"/>
        <end position="598"/>
    </location>
</feature>
<dbReference type="Pfam" id="PF03176">
    <property type="entry name" value="MMPL"/>
    <property type="match status" value="2"/>
</dbReference>
<dbReference type="Gene3D" id="1.20.1640.10">
    <property type="entry name" value="Multidrug efflux transporter AcrB transmembrane domain"/>
    <property type="match status" value="2"/>
</dbReference>
<dbReference type="PANTHER" id="PTHR33406">
    <property type="entry name" value="MEMBRANE PROTEIN MJ1562-RELATED"/>
    <property type="match status" value="1"/>
</dbReference>
<feature type="transmembrane region" description="Helical" evidence="7">
    <location>
        <begin position="200"/>
        <end position="220"/>
    </location>
</feature>
<dbReference type="PANTHER" id="PTHR33406:SF13">
    <property type="entry name" value="MEMBRANE PROTEIN YDFJ"/>
    <property type="match status" value="1"/>
</dbReference>
<evidence type="ECO:0000256" key="6">
    <source>
        <dbReference type="SAM" id="MobiDB-lite"/>
    </source>
</evidence>
<feature type="transmembrane region" description="Helical" evidence="7">
    <location>
        <begin position="360"/>
        <end position="380"/>
    </location>
</feature>
<dbReference type="PROSITE" id="PS50156">
    <property type="entry name" value="SSD"/>
    <property type="match status" value="1"/>
</dbReference>
<keyword evidence="4 7" id="KW-1133">Transmembrane helix</keyword>
<proteinExistence type="predicted"/>
<evidence type="ECO:0000256" key="2">
    <source>
        <dbReference type="ARBA" id="ARBA00022475"/>
    </source>
</evidence>
<dbReference type="InterPro" id="IPR000731">
    <property type="entry name" value="SSD"/>
</dbReference>
<evidence type="ECO:0000313" key="9">
    <source>
        <dbReference type="EMBL" id="MFC0563007.1"/>
    </source>
</evidence>
<feature type="transmembrane region" description="Helical" evidence="7">
    <location>
        <begin position="624"/>
        <end position="644"/>
    </location>
</feature>
<feature type="transmembrane region" description="Helical" evidence="7">
    <location>
        <begin position="232"/>
        <end position="253"/>
    </location>
</feature>
<protein>
    <submittedName>
        <fullName evidence="9">MMPL family transporter</fullName>
    </submittedName>
</protein>
<feature type="transmembrane region" description="Helical" evidence="7">
    <location>
        <begin position="536"/>
        <end position="556"/>
    </location>
</feature>
<sequence length="717" mass="73751">MSRLTSFVLRHRLAVALIWLAVALAGALTAGTTTGRMTQDFTQPGSPAQTTAERIAAAYHVDAGAPPVVLVLTLPAGQRVDSPAGRAAAGRAFAAARPVGARLVDYAGTGDRRFVTADGRSTYAIMTLPSMYAAPGLPAAAEAAVRSAAPAGATVTLTGITALSDSDGGTGGNGVLVETLIGGIGALVVLAFVFGSLVAVLPLVMAGVAILGTFLLVLGVTEVTDVNFVAQFIIGLIGLGVAIDYSLLVVTRWREERTHGAANRDAVRTAMAHAGRAVVLSGLTVAIGLVALVGLPMPAMRSFGYAGALIPLVSVAAAVTLLPVLLDALGPALDRFRLRSDDTASRGWTGWARAVVRWRWPAALAGLAFLAVLAAPMTHLRMGDPQTASLARSGPAYEALRTVTDGGVPSGVVSPVVVLARADAAAHVASRLGAVPGVFAAVAPDAPDQRHDGTALVTVLPADESGAAAGARTVARIRAAATGDPAVLGVTGEGPEQADFREATWGRFPLMLGVVCLLTFVLLARSFRSLVLPLKAVALNLVSLGAAYGALTFVWQDGHGSHALWGSPAAGAIPTWLPLMVFAFLFGLSMDYEVFLLARMREAYDAGEDTDAAVVTGLSRTGRLVSCAALILVLAFVAMSTAPATQVRMLATGMGVGILVDATVVRCLLVPTLVSLFGRWNWWLPAPLARLLRVPPSPARAEQPRDLPRLAPAGRAG</sequence>
<evidence type="ECO:0000256" key="1">
    <source>
        <dbReference type="ARBA" id="ARBA00004651"/>
    </source>
</evidence>
<accession>A0ABV6NQF1</accession>
<dbReference type="InterPro" id="IPR050545">
    <property type="entry name" value="Mycobact_MmpL"/>
</dbReference>
<dbReference type="Proteomes" id="UP001589894">
    <property type="component" value="Unassembled WGS sequence"/>
</dbReference>